<feature type="domain" description="MBG" evidence="2">
    <location>
        <begin position="11"/>
        <end position="78"/>
    </location>
</feature>
<evidence type="ECO:0000313" key="4">
    <source>
        <dbReference type="Proteomes" id="UP000199673"/>
    </source>
</evidence>
<dbReference type="InterPro" id="IPR041286">
    <property type="entry name" value="MBG_2"/>
</dbReference>
<feature type="non-terminal residue" evidence="3">
    <location>
        <position position="1"/>
    </location>
</feature>
<accession>A0A1I7EAG1</accession>
<organism evidence="3 4">
    <name type="scientific">Algoriphagus locisalis</name>
    <dbReference type="NCBI Taxonomy" id="305507"/>
    <lineage>
        <taxon>Bacteria</taxon>
        <taxon>Pseudomonadati</taxon>
        <taxon>Bacteroidota</taxon>
        <taxon>Cytophagia</taxon>
        <taxon>Cytophagales</taxon>
        <taxon>Cyclobacteriaceae</taxon>
        <taxon>Algoriphagus</taxon>
    </lineage>
</organism>
<evidence type="ECO:0000259" key="2">
    <source>
        <dbReference type="Pfam" id="PF18887"/>
    </source>
</evidence>
<feature type="domain" description="MBG" evidence="2">
    <location>
        <begin position="224"/>
        <end position="290"/>
    </location>
</feature>
<dbReference type="NCBIfam" id="TIGR04131">
    <property type="entry name" value="Bac_Flav_CTERM"/>
    <property type="match status" value="1"/>
</dbReference>
<dbReference type="Proteomes" id="UP000199673">
    <property type="component" value="Unassembled WGS sequence"/>
</dbReference>
<evidence type="ECO:0000259" key="1">
    <source>
        <dbReference type="Pfam" id="PF18676"/>
    </source>
</evidence>
<dbReference type="OrthoDB" id="1097758at2"/>
<gene>
    <name evidence="3" type="ORF">SAMN04489724_0388</name>
</gene>
<feature type="domain" description="MBG" evidence="2">
    <location>
        <begin position="82"/>
        <end position="148"/>
    </location>
</feature>
<keyword evidence="4" id="KW-1185">Reference proteome</keyword>
<protein>
    <submittedName>
        <fullName evidence="3">Gliding motility-associated C-terminal domain-containing protein</fullName>
    </submittedName>
</protein>
<dbReference type="AlphaFoldDB" id="A0A1I7EAG1"/>
<dbReference type="InterPro" id="IPR043772">
    <property type="entry name" value="MBG_3"/>
</dbReference>
<reference evidence="4" key="1">
    <citation type="submission" date="2016-10" db="EMBL/GenBank/DDBJ databases">
        <authorList>
            <person name="Varghese N."/>
            <person name="Submissions S."/>
        </authorList>
    </citation>
    <scope>NUCLEOTIDE SEQUENCE [LARGE SCALE GENOMIC DNA]</scope>
    <source>
        <strain evidence="4">DSM 23445</strain>
    </source>
</reference>
<name>A0A1I7EAG1_9BACT</name>
<dbReference type="STRING" id="305507.SAMN04489724_0388"/>
<dbReference type="Pfam" id="PF13585">
    <property type="entry name" value="CHU_C"/>
    <property type="match status" value="1"/>
</dbReference>
<dbReference type="Pfam" id="PF18676">
    <property type="entry name" value="MBG_2"/>
    <property type="match status" value="1"/>
</dbReference>
<feature type="domain" description="MBG" evidence="1">
    <location>
        <begin position="292"/>
        <end position="364"/>
    </location>
</feature>
<dbReference type="EMBL" id="FPBF01000016">
    <property type="protein sequence ID" value="SFU20917.1"/>
    <property type="molecule type" value="Genomic_DNA"/>
</dbReference>
<dbReference type="RefSeq" id="WP_139235993.1">
    <property type="nucleotide sequence ID" value="NZ_FPBF01000016.1"/>
</dbReference>
<feature type="domain" description="MBG" evidence="2">
    <location>
        <begin position="153"/>
        <end position="220"/>
    </location>
</feature>
<evidence type="ECO:0000313" key="3">
    <source>
        <dbReference type="EMBL" id="SFU20917.1"/>
    </source>
</evidence>
<sequence length="648" mass="68789">LTITPADITGVTFDDDSFVYDGTAKSLVITGTLPEGTSVTYADNGRTDVGTQEVTATITGDNYTSLVLTADLTITPATITGVTFEDGSFVFDGIAKSLAITGTLPDGSSVSYTNNSRTDVGTQEVIATITGDNFTTLVLTADLTITPADITGVTFEDDSFVYDGTAKSLAIMGTLPEGTSVTYADNGRTVVGTQEVTATVTGSNYNTLVLTADLTITPATIRGITFDDGNFVYDGTAKSLTITGALPEGASVNYVNNSRTEVGSQEVTATISGDNFTTLVLTADLSVTRATLTITVDEGLSKVVGEADPELTYTAAGFAMGEDEGILDGSPERESGEEVGSYSIGIGSLTAGDNYTIDFIGAEFEILMAEVVEPDTITGFVAQSLEVLWGTPETELNLPVETVVITSAGEFVNLAVEWDLMGYEPLEAGISSYFGVIEIPSGLINPDELQPTLELTVVAKPVPQDVTLGANSFIGIPDQYFQEIGAFTVIDPSDDQHTFSLPEGVRDNGYFEVLDGILFWSNAEQAGGRTTFTIVLQVTDRAGNVLEKEFTVTRERTPLDQLDVPNTFTPNGDGVNDTWGMSALRYYSGVRISVFAVGGDRLFYTEDADVQWDGVFNGKEMPVGAYLYVIEVAETGEIRRGMLNLIND</sequence>
<proteinExistence type="predicted"/>
<dbReference type="Pfam" id="PF18887">
    <property type="entry name" value="MBG_3"/>
    <property type="match status" value="4"/>
</dbReference>
<dbReference type="InterPro" id="IPR026341">
    <property type="entry name" value="T9SS_type_B"/>
</dbReference>